<name>A0ABW3K559_9BACT</name>
<comment type="caution">
    <text evidence="1">The sequence shown here is derived from an EMBL/GenBank/DDBJ whole genome shotgun (WGS) entry which is preliminary data.</text>
</comment>
<evidence type="ECO:0000313" key="2">
    <source>
        <dbReference type="Proteomes" id="UP001597112"/>
    </source>
</evidence>
<reference evidence="2" key="1">
    <citation type="journal article" date="2019" name="Int. J. Syst. Evol. Microbiol.">
        <title>The Global Catalogue of Microorganisms (GCM) 10K type strain sequencing project: providing services to taxonomists for standard genome sequencing and annotation.</title>
        <authorList>
            <consortium name="The Broad Institute Genomics Platform"/>
            <consortium name="The Broad Institute Genome Sequencing Center for Infectious Disease"/>
            <person name="Wu L."/>
            <person name="Ma J."/>
        </authorList>
    </citation>
    <scope>NUCLEOTIDE SEQUENCE [LARGE SCALE GENOMIC DNA]</scope>
    <source>
        <strain evidence="2">CCUG 58938</strain>
    </source>
</reference>
<dbReference type="RefSeq" id="WP_377580612.1">
    <property type="nucleotide sequence ID" value="NZ_JBHTKA010000007.1"/>
</dbReference>
<organism evidence="1 2">
    <name type="scientific">Ohtaekwangia kribbensis</name>
    <dbReference type="NCBI Taxonomy" id="688913"/>
    <lineage>
        <taxon>Bacteria</taxon>
        <taxon>Pseudomonadati</taxon>
        <taxon>Bacteroidota</taxon>
        <taxon>Cytophagia</taxon>
        <taxon>Cytophagales</taxon>
        <taxon>Fulvivirgaceae</taxon>
        <taxon>Ohtaekwangia</taxon>
    </lineage>
</organism>
<dbReference type="EMBL" id="JBHTKA010000007">
    <property type="protein sequence ID" value="MFD1001165.1"/>
    <property type="molecule type" value="Genomic_DNA"/>
</dbReference>
<protein>
    <submittedName>
        <fullName evidence="1">Uncharacterized protein</fullName>
    </submittedName>
</protein>
<sequence>MDGENPQFDSNATIADVDRSIQYIVSRYQFSVTFFKRGNNNHGWYKMFARHGSHWEKIEIREGIFDELQIKKDPDYYISRDITTRKLCKPEEAEFFLTKLKAMHVFELPEESVLFKDCKDSGVTDLGSTYIEIVAGDKVRTLKYSGVYECSNGEWENLHKIEELFEMEWFENEKGR</sequence>
<keyword evidence="2" id="KW-1185">Reference proteome</keyword>
<gene>
    <name evidence="1" type="ORF">ACFQ21_17690</name>
</gene>
<evidence type="ECO:0000313" key="1">
    <source>
        <dbReference type="EMBL" id="MFD1001165.1"/>
    </source>
</evidence>
<proteinExistence type="predicted"/>
<accession>A0ABW3K559</accession>
<dbReference type="Proteomes" id="UP001597112">
    <property type="component" value="Unassembled WGS sequence"/>
</dbReference>